<evidence type="ECO:0000256" key="2">
    <source>
        <dbReference type="ARBA" id="ARBA00023015"/>
    </source>
</evidence>
<protein>
    <recommendedName>
        <fullName evidence="7">MADS-box domain-containing protein</fullName>
    </recommendedName>
</protein>
<accession>A0ABQ7L2P4</accession>
<dbReference type="PRINTS" id="PR00404">
    <property type="entry name" value="MADSDOMAIN"/>
</dbReference>
<dbReference type="PROSITE" id="PS50066">
    <property type="entry name" value="MADS_BOX_2"/>
    <property type="match status" value="1"/>
</dbReference>
<reference evidence="8 9" key="1">
    <citation type="submission" date="2021-03" db="EMBL/GenBank/DDBJ databases">
        <authorList>
            <person name="King G.J."/>
            <person name="Bancroft I."/>
            <person name="Baten A."/>
            <person name="Bloomfield J."/>
            <person name="Borpatragohain P."/>
            <person name="He Z."/>
            <person name="Irish N."/>
            <person name="Irwin J."/>
            <person name="Liu K."/>
            <person name="Mauleon R.P."/>
            <person name="Moore J."/>
            <person name="Morris R."/>
            <person name="Ostergaard L."/>
            <person name="Wang B."/>
            <person name="Wells R."/>
        </authorList>
    </citation>
    <scope>NUCLEOTIDE SEQUENCE [LARGE SCALE GENOMIC DNA]</scope>
    <source>
        <strain evidence="8">R-o-18</strain>
        <tissue evidence="8">Leaf</tissue>
    </source>
</reference>
<evidence type="ECO:0000313" key="8">
    <source>
        <dbReference type="EMBL" id="KAG5380874.1"/>
    </source>
</evidence>
<comment type="subcellular location">
    <subcellularLocation>
        <location evidence="1">Nucleus</location>
    </subcellularLocation>
</comment>
<keyword evidence="2" id="KW-0805">Transcription regulation</keyword>
<dbReference type="Pfam" id="PF00319">
    <property type="entry name" value="SRF-TF"/>
    <property type="match status" value="1"/>
</dbReference>
<dbReference type="EMBL" id="JADBGQ010000009">
    <property type="protein sequence ID" value="KAG5380874.1"/>
    <property type="molecule type" value="Genomic_DNA"/>
</dbReference>
<evidence type="ECO:0000256" key="1">
    <source>
        <dbReference type="ARBA" id="ARBA00004123"/>
    </source>
</evidence>
<keyword evidence="4" id="KW-0804">Transcription</keyword>
<dbReference type="PANTHER" id="PTHR11945:SF512">
    <property type="entry name" value="GENOME ASSEMBLY, CHROMOSOME: A07"/>
    <property type="match status" value="1"/>
</dbReference>
<dbReference type="SMART" id="SM00432">
    <property type="entry name" value="MADS"/>
    <property type="match status" value="1"/>
</dbReference>
<dbReference type="InterPro" id="IPR002100">
    <property type="entry name" value="TF_MADSbox"/>
</dbReference>
<dbReference type="InterPro" id="IPR036879">
    <property type="entry name" value="TF_MADSbox_sf"/>
</dbReference>
<gene>
    <name evidence="8" type="primary">A07p045670.1_BraROA</name>
    <name evidence="8" type="ORF">IGI04_028716</name>
</gene>
<evidence type="ECO:0000256" key="4">
    <source>
        <dbReference type="ARBA" id="ARBA00023163"/>
    </source>
</evidence>
<keyword evidence="3" id="KW-0238">DNA-binding</keyword>
<name>A0ABQ7L2P4_BRACM</name>
<evidence type="ECO:0000256" key="3">
    <source>
        <dbReference type="ARBA" id="ARBA00023125"/>
    </source>
</evidence>
<feature type="domain" description="MADS-box" evidence="7">
    <location>
        <begin position="27"/>
        <end position="87"/>
    </location>
</feature>
<dbReference type="Gene3D" id="3.40.1810.10">
    <property type="entry name" value="Transcription factor, MADS-box"/>
    <property type="match status" value="1"/>
</dbReference>
<dbReference type="SUPFAM" id="SSF55455">
    <property type="entry name" value="SRF-like"/>
    <property type="match status" value="1"/>
</dbReference>
<sequence length="279" mass="31503">MEDGEPSSTACLPLKEEKLQQNPKTTKGRQKIEIKQISEESKRQVTFSKRRTGLFKKAAELSVLCGAQIGIITFSRRGRIYTFGNADALVENYLRRTPVMLRSHPGGDMPNEGEEADGLKWWEKTVESVPEEEMEEYITALSGLRDKLWTRICQLGGDRMIQMNAPVFQNQMAEIEWKLTDENLTVRNDQGQLGNDGYLDIAAGTFLSQILDEVHDHYSRDFPSAFVDSNIHDISVSGDAHSSDESPFLEFISYQDSLEIGSLVGTRQTPELLFDSEVF</sequence>
<feature type="compositionally biased region" description="Polar residues" evidence="6">
    <location>
        <begin position="1"/>
        <end position="10"/>
    </location>
</feature>
<dbReference type="Proteomes" id="UP000823674">
    <property type="component" value="Chromosome A07"/>
</dbReference>
<evidence type="ECO:0000256" key="6">
    <source>
        <dbReference type="SAM" id="MobiDB-lite"/>
    </source>
</evidence>
<dbReference type="PANTHER" id="PTHR11945">
    <property type="entry name" value="MADS BOX PROTEIN"/>
    <property type="match status" value="1"/>
</dbReference>
<evidence type="ECO:0000256" key="5">
    <source>
        <dbReference type="ARBA" id="ARBA00023242"/>
    </source>
</evidence>
<proteinExistence type="predicted"/>
<feature type="region of interest" description="Disordered" evidence="6">
    <location>
        <begin position="1"/>
        <end position="31"/>
    </location>
</feature>
<keyword evidence="5" id="KW-0539">Nucleus</keyword>
<evidence type="ECO:0000259" key="7">
    <source>
        <dbReference type="PROSITE" id="PS50066"/>
    </source>
</evidence>
<evidence type="ECO:0000313" key="9">
    <source>
        <dbReference type="Proteomes" id="UP000823674"/>
    </source>
</evidence>
<comment type="caution">
    <text evidence="8">The sequence shown here is derived from an EMBL/GenBank/DDBJ whole genome shotgun (WGS) entry which is preliminary data.</text>
</comment>
<organism evidence="8 9">
    <name type="scientific">Brassica rapa subsp. trilocularis</name>
    <dbReference type="NCBI Taxonomy" id="1813537"/>
    <lineage>
        <taxon>Eukaryota</taxon>
        <taxon>Viridiplantae</taxon>
        <taxon>Streptophyta</taxon>
        <taxon>Embryophyta</taxon>
        <taxon>Tracheophyta</taxon>
        <taxon>Spermatophyta</taxon>
        <taxon>Magnoliopsida</taxon>
        <taxon>eudicotyledons</taxon>
        <taxon>Gunneridae</taxon>
        <taxon>Pentapetalae</taxon>
        <taxon>rosids</taxon>
        <taxon>malvids</taxon>
        <taxon>Brassicales</taxon>
        <taxon>Brassicaceae</taxon>
        <taxon>Brassiceae</taxon>
        <taxon>Brassica</taxon>
    </lineage>
</organism>
<keyword evidence="9" id="KW-1185">Reference proteome</keyword>